<dbReference type="SUPFAM" id="SSF46955">
    <property type="entry name" value="Putative DNA-binding domain"/>
    <property type="match status" value="1"/>
</dbReference>
<reference evidence="6 7" key="1">
    <citation type="submission" date="2019-02" db="EMBL/GenBank/DDBJ databases">
        <title>Deep-cultivation of Planctomycetes and their phenomic and genomic characterization uncovers novel biology.</title>
        <authorList>
            <person name="Wiegand S."/>
            <person name="Jogler M."/>
            <person name="Boedeker C."/>
            <person name="Pinto D."/>
            <person name="Vollmers J."/>
            <person name="Rivas-Marin E."/>
            <person name="Kohn T."/>
            <person name="Peeters S.H."/>
            <person name="Heuer A."/>
            <person name="Rast P."/>
            <person name="Oberbeckmann S."/>
            <person name="Bunk B."/>
            <person name="Jeske O."/>
            <person name="Meyerdierks A."/>
            <person name="Storesund J.E."/>
            <person name="Kallscheuer N."/>
            <person name="Luecker S."/>
            <person name="Lage O.M."/>
            <person name="Pohl T."/>
            <person name="Merkel B.J."/>
            <person name="Hornburger P."/>
            <person name="Mueller R.-W."/>
            <person name="Bruemmer F."/>
            <person name="Labrenz M."/>
            <person name="Spormann A.M."/>
            <person name="Op den Camp H."/>
            <person name="Overmann J."/>
            <person name="Amann R."/>
            <person name="Jetten M.S.M."/>
            <person name="Mascher T."/>
            <person name="Medema M.H."/>
            <person name="Devos D.P."/>
            <person name="Kaster A.-K."/>
            <person name="Ovreas L."/>
            <person name="Rohde M."/>
            <person name="Galperin M.Y."/>
            <person name="Jogler C."/>
        </authorList>
    </citation>
    <scope>NUCLEOTIDE SEQUENCE [LARGE SCALE GENOMIC DNA]</scope>
    <source>
        <strain evidence="6 7">Pan181</strain>
    </source>
</reference>
<gene>
    <name evidence="6" type="primary">soxR</name>
    <name evidence="6" type="ORF">Pan181_04620</name>
</gene>
<dbReference type="GO" id="GO:0003700">
    <property type="term" value="F:DNA-binding transcription factor activity"/>
    <property type="evidence" value="ECO:0007669"/>
    <property type="project" value="InterPro"/>
</dbReference>
<keyword evidence="1" id="KW-0479">Metal-binding</keyword>
<dbReference type="AlphaFoldDB" id="A0A518AHS2"/>
<sequence>MSSQDNDETLLAIGELAQRSGIAVSAIHFYESKGLVRSTRNKRNQRLFSRRELRVLGLIKVAQDLGFTLDEIGEAFSGIPTDRVPTTRDWQRVSRALDEALQAKIELATRMRNKLNQCIGCGCLSLNDCPLRNPSDELAEKGPGPHLLR</sequence>
<keyword evidence="2" id="KW-0408">Iron</keyword>
<evidence type="ECO:0000256" key="3">
    <source>
        <dbReference type="ARBA" id="ARBA00023014"/>
    </source>
</evidence>
<keyword evidence="4" id="KW-0238">DNA-binding</keyword>
<protein>
    <submittedName>
        <fullName evidence="6">Redox-sensitive transcriptional activator SoxR</fullName>
    </submittedName>
</protein>
<dbReference type="PANTHER" id="PTHR30204">
    <property type="entry name" value="REDOX-CYCLING DRUG-SENSING TRANSCRIPTIONAL ACTIVATOR SOXR"/>
    <property type="match status" value="1"/>
</dbReference>
<proteinExistence type="predicted"/>
<dbReference type="EMBL" id="CP036278">
    <property type="protein sequence ID" value="QDU54281.1"/>
    <property type="molecule type" value="Genomic_DNA"/>
</dbReference>
<dbReference type="NCBIfam" id="TIGR01950">
    <property type="entry name" value="SoxR"/>
    <property type="match status" value="1"/>
</dbReference>
<dbReference type="SMART" id="SM00422">
    <property type="entry name" value="HTH_MERR"/>
    <property type="match status" value="1"/>
</dbReference>
<dbReference type="InterPro" id="IPR010211">
    <property type="entry name" value="Redox-sen_tscrpt-act_SoxR"/>
</dbReference>
<dbReference type="Gene3D" id="1.10.1660.10">
    <property type="match status" value="1"/>
</dbReference>
<evidence type="ECO:0000313" key="6">
    <source>
        <dbReference type="EMBL" id="QDU54281.1"/>
    </source>
</evidence>
<dbReference type="Proteomes" id="UP000315750">
    <property type="component" value="Chromosome"/>
</dbReference>
<keyword evidence="3" id="KW-0411">Iron-sulfur</keyword>
<feature type="domain" description="HTH merR-type" evidence="5">
    <location>
        <begin position="10"/>
        <end position="78"/>
    </location>
</feature>
<dbReference type="OrthoDB" id="9791488at2"/>
<name>A0A518AHS2_9BACT</name>
<evidence type="ECO:0000259" key="5">
    <source>
        <dbReference type="PROSITE" id="PS50937"/>
    </source>
</evidence>
<dbReference type="PANTHER" id="PTHR30204:SF0">
    <property type="entry name" value="REDOX-SENSITIVE TRANSCRIPTIONAL ACTIVATOR SOXR"/>
    <property type="match status" value="1"/>
</dbReference>
<evidence type="ECO:0000313" key="7">
    <source>
        <dbReference type="Proteomes" id="UP000315750"/>
    </source>
</evidence>
<keyword evidence="1" id="KW-0001">2Fe-2S</keyword>
<dbReference type="GO" id="GO:0006979">
    <property type="term" value="P:response to oxidative stress"/>
    <property type="evidence" value="ECO:0007669"/>
    <property type="project" value="InterPro"/>
</dbReference>
<dbReference type="Pfam" id="PF13411">
    <property type="entry name" value="MerR_1"/>
    <property type="match status" value="1"/>
</dbReference>
<evidence type="ECO:0000256" key="2">
    <source>
        <dbReference type="ARBA" id="ARBA00023004"/>
    </source>
</evidence>
<dbReference type="GO" id="GO:0051537">
    <property type="term" value="F:2 iron, 2 sulfur cluster binding"/>
    <property type="evidence" value="ECO:0007669"/>
    <property type="project" value="UniProtKB-KW"/>
</dbReference>
<dbReference type="GO" id="GO:0003677">
    <property type="term" value="F:DNA binding"/>
    <property type="evidence" value="ECO:0007669"/>
    <property type="project" value="UniProtKB-KW"/>
</dbReference>
<dbReference type="PRINTS" id="PR00040">
    <property type="entry name" value="HTHMERR"/>
</dbReference>
<evidence type="ECO:0000256" key="4">
    <source>
        <dbReference type="ARBA" id="ARBA00023125"/>
    </source>
</evidence>
<dbReference type="KEGG" id="amuc:Pan181_04620"/>
<dbReference type="PROSITE" id="PS50937">
    <property type="entry name" value="HTH_MERR_2"/>
    <property type="match status" value="1"/>
</dbReference>
<dbReference type="PROSITE" id="PS00552">
    <property type="entry name" value="HTH_MERR_1"/>
    <property type="match status" value="1"/>
</dbReference>
<dbReference type="InterPro" id="IPR009061">
    <property type="entry name" value="DNA-bd_dom_put_sf"/>
</dbReference>
<dbReference type="InterPro" id="IPR000551">
    <property type="entry name" value="MerR-type_HTH_dom"/>
</dbReference>
<organism evidence="6 7">
    <name type="scientific">Aeoliella mucimassa</name>
    <dbReference type="NCBI Taxonomy" id="2527972"/>
    <lineage>
        <taxon>Bacteria</taxon>
        <taxon>Pseudomonadati</taxon>
        <taxon>Planctomycetota</taxon>
        <taxon>Planctomycetia</taxon>
        <taxon>Pirellulales</taxon>
        <taxon>Lacipirellulaceae</taxon>
        <taxon>Aeoliella</taxon>
    </lineage>
</organism>
<dbReference type="RefSeq" id="WP_145245282.1">
    <property type="nucleotide sequence ID" value="NZ_CP036278.1"/>
</dbReference>
<keyword evidence="7" id="KW-1185">Reference proteome</keyword>
<dbReference type="InterPro" id="IPR047057">
    <property type="entry name" value="MerR_fam"/>
</dbReference>
<evidence type="ECO:0000256" key="1">
    <source>
        <dbReference type="ARBA" id="ARBA00022714"/>
    </source>
</evidence>
<accession>A0A518AHS2</accession>